<dbReference type="InterPro" id="IPR022644">
    <property type="entry name" value="De-COase2_N"/>
</dbReference>
<dbReference type="CDD" id="cd06839">
    <property type="entry name" value="PLPDE_III_Btrk_like"/>
    <property type="match status" value="1"/>
</dbReference>
<dbReference type="InterPro" id="IPR009006">
    <property type="entry name" value="Ala_racemase/Decarboxylase_C"/>
</dbReference>
<dbReference type="InterPro" id="IPR022657">
    <property type="entry name" value="De-COase2_CS"/>
</dbReference>
<dbReference type="Pfam" id="PF00278">
    <property type="entry name" value="Orn_DAP_Arg_deC"/>
    <property type="match status" value="1"/>
</dbReference>
<dbReference type="InterPro" id="IPR017530">
    <property type="entry name" value="DCO2ase_PEP1"/>
</dbReference>
<dbReference type="OrthoDB" id="9802241at2"/>
<dbReference type="NCBIfam" id="TIGR03099">
    <property type="entry name" value="dCO2ase_PEP1"/>
    <property type="match status" value="1"/>
</dbReference>
<name>A0A3D9FDM3_9SPHN</name>
<reference evidence="8 9" key="1">
    <citation type="submission" date="2018-07" db="EMBL/GenBank/DDBJ databases">
        <title>Genomic Encyclopedia of Type Strains, Phase IV (KMG-IV): sequencing the most valuable type-strain genomes for metagenomic binning, comparative biology and taxonomic classification.</title>
        <authorList>
            <person name="Goeker M."/>
        </authorList>
    </citation>
    <scope>NUCLEOTIDE SEQUENCE [LARGE SCALE GENOMIC DNA]</scope>
    <source>
        <strain evidence="8 9">DSM 26725</strain>
    </source>
</reference>
<comment type="similarity">
    <text evidence="5">Belongs to the Orn/Lys/Arg decarboxylase class-II family.</text>
</comment>
<dbReference type="RefSeq" id="WP_116235161.1">
    <property type="nucleotide sequence ID" value="NZ_QRDP01000004.1"/>
</dbReference>
<proteinExistence type="inferred from homology"/>
<keyword evidence="3" id="KW-0456">Lyase</keyword>
<evidence type="ECO:0000259" key="7">
    <source>
        <dbReference type="Pfam" id="PF02784"/>
    </source>
</evidence>
<dbReference type="Gene3D" id="3.20.20.10">
    <property type="entry name" value="Alanine racemase"/>
    <property type="match status" value="1"/>
</dbReference>
<evidence type="ECO:0000256" key="4">
    <source>
        <dbReference type="PIRSR" id="PIRSR600183-50"/>
    </source>
</evidence>
<dbReference type="InterPro" id="IPR000183">
    <property type="entry name" value="Orn/DAP/Arg_de-COase"/>
</dbReference>
<dbReference type="Gene3D" id="2.40.37.10">
    <property type="entry name" value="Lyase, Ornithine Decarboxylase, Chain A, domain 1"/>
    <property type="match status" value="1"/>
</dbReference>
<evidence type="ECO:0000259" key="6">
    <source>
        <dbReference type="Pfam" id="PF00278"/>
    </source>
</evidence>
<dbReference type="SUPFAM" id="SSF50621">
    <property type="entry name" value="Alanine racemase C-terminal domain-like"/>
    <property type="match status" value="1"/>
</dbReference>
<evidence type="ECO:0000256" key="1">
    <source>
        <dbReference type="ARBA" id="ARBA00001933"/>
    </source>
</evidence>
<dbReference type="PROSITE" id="PS00879">
    <property type="entry name" value="ODR_DC_2_2"/>
    <property type="match status" value="1"/>
</dbReference>
<sequence>MKPIGPIPAAFATQQGELMIGGCGVSDLAVRTGQTPFFVYDLDLATAQVERFRAAMPNEIHLHYAVKANPHPAVIKHLMSLTDGLDMASGGELERVRDCGAAMEHVSFAGPGKRDPELELAISLGATLNLESENEAVRALAIAERLGVTPRLAVRVNPDFELKGSGMSMGGGAKPFGIDQERVPALVRKLIAAGADWRGFHIYSGSQSLDVDAIAECQRASIALAADLAHAIGETPKSVNLGGGFGIPYTANDVPLDVESVGSRLSQALSARDAILQDTQFMIELGRWLIGEAGVYVAKILDRKESKGELFFVTDGGMHHHLAASGNFGMVMKRNYPVAIASHMGAETVGSATIVGPLCTPLDKLAADMAVPEAQIGDYVAVFASGAYGLSASPVHFLSHPMASEIVVKGGKITI</sequence>
<dbReference type="PANTHER" id="PTHR43727">
    <property type="entry name" value="DIAMINOPIMELATE DECARBOXYLASE"/>
    <property type="match status" value="1"/>
</dbReference>
<dbReference type="Pfam" id="PF02784">
    <property type="entry name" value="Orn_Arg_deC_N"/>
    <property type="match status" value="1"/>
</dbReference>
<dbReference type="GO" id="GO:0008836">
    <property type="term" value="F:diaminopimelate decarboxylase activity"/>
    <property type="evidence" value="ECO:0007669"/>
    <property type="project" value="TreeGrafter"/>
</dbReference>
<gene>
    <name evidence="8" type="ORF">DFR46_0671</name>
</gene>
<feature type="domain" description="Orn/DAP/Arg decarboxylase 2 C-terminal" evidence="6">
    <location>
        <begin position="37"/>
        <end position="386"/>
    </location>
</feature>
<evidence type="ECO:0000256" key="3">
    <source>
        <dbReference type="ARBA" id="ARBA00023239"/>
    </source>
</evidence>
<dbReference type="InterPro" id="IPR022643">
    <property type="entry name" value="De-COase2_C"/>
</dbReference>
<protein>
    <submittedName>
        <fullName evidence="8">Diaminopimelate decarboxylase</fullName>
    </submittedName>
</protein>
<comment type="caution">
    <text evidence="8">The sequence shown here is derived from an EMBL/GenBank/DDBJ whole genome shotgun (WGS) entry which is preliminary data.</text>
</comment>
<organism evidence="8 9">
    <name type="scientific">Parasphingopyxis lamellibrachiae</name>
    <dbReference type="NCBI Taxonomy" id="680125"/>
    <lineage>
        <taxon>Bacteria</taxon>
        <taxon>Pseudomonadati</taxon>
        <taxon>Pseudomonadota</taxon>
        <taxon>Alphaproteobacteria</taxon>
        <taxon>Sphingomonadales</taxon>
        <taxon>Sphingomonadaceae</taxon>
        <taxon>Parasphingopyxis</taxon>
    </lineage>
</organism>
<dbReference type="Proteomes" id="UP000256310">
    <property type="component" value="Unassembled WGS sequence"/>
</dbReference>
<evidence type="ECO:0000256" key="2">
    <source>
        <dbReference type="ARBA" id="ARBA00022898"/>
    </source>
</evidence>
<feature type="domain" description="Orn/DAP/Arg decarboxylase 2 N-terminal" evidence="7">
    <location>
        <begin position="47"/>
        <end position="289"/>
    </location>
</feature>
<keyword evidence="9" id="KW-1185">Reference proteome</keyword>
<feature type="active site" description="Proton donor" evidence="4">
    <location>
        <position position="359"/>
    </location>
</feature>
<dbReference type="PANTHER" id="PTHR43727:SF2">
    <property type="entry name" value="GROUP IV DECARBOXYLASE"/>
    <property type="match status" value="1"/>
</dbReference>
<dbReference type="PROSITE" id="PS00878">
    <property type="entry name" value="ODR_DC_2_1"/>
    <property type="match status" value="1"/>
</dbReference>
<dbReference type="PRINTS" id="PR01179">
    <property type="entry name" value="ODADCRBXLASE"/>
</dbReference>
<dbReference type="GO" id="GO:0009089">
    <property type="term" value="P:lysine biosynthetic process via diaminopimelate"/>
    <property type="evidence" value="ECO:0007669"/>
    <property type="project" value="TreeGrafter"/>
</dbReference>
<dbReference type="SUPFAM" id="SSF51419">
    <property type="entry name" value="PLP-binding barrel"/>
    <property type="match status" value="1"/>
</dbReference>
<dbReference type="InterPro" id="IPR022653">
    <property type="entry name" value="De-COase2_pyr-phos_BS"/>
</dbReference>
<keyword evidence="2 4" id="KW-0663">Pyridoxal phosphate</keyword>
<dbReference type="EMBL" id="QRDP01000004">
    <property type="protein sequence ID" value="RED15672.1"/>
    <property type="molecule type" value="Genomic_DNA"/>
</dbReference>
<evidence type="ECO:0000313" key="8">
    <source>
        <dbReference type="EMBL" id="RED15672.1"/>
    </source>
</evidence>
<comment type="cofactor">
    <cofactor evidence="1 4">
        <name>pyridoxal 5'-phosphate</name>
        <dbReference type="ChEBI" id="CHEBI:597326"/>
    </cofactor>
</comment>
<dbReference type="InterPro" id="IPR029066">
    <property type="entry name" value="PLP-binding_barrel"/>
</dbReference>
<dbReference type="AlphaFoldDB" id="A0A3D9FDM3"/>
<accession>A0A3D9FDM3</accession>
<feature type="modified residue" description="N6-(pyridoxal phosphate)lysine" evidence="4">
    <location>
        <position position="67"/>
    </location>
</feature>
<evidence type="ECO:0000256" key="5">
    <source>
        <dbReference type="RuleBase" id="RU003737"/>
    </source>
</evidence>
<evidence type="ECO:0000313" key="9">
    <source>
        <dbReference type="Proteomes" id="UP000256310"/>
    </source>
</evidence>